<dbReference type="GO" id="GO:0003677">
    <property type="term" value="F:DNA binding"/>
    <property type="evidence" value="ECO:0007669"/>
    <property type="project" value="UniProtKB-KW"/>
</dbReference>
<dbReference type="Pfam" id="PF13837">
    <property type="entry name" value="Myb_DNA-bind_4"/>
    <property type="match status" value="1"/>
</dbReference>
<reference evidence="8 9" key="1">
    <citation type="journal article" date="2019" name="Genome Biol. Evol.">
        <title>Insights into the evolution of the New World diploid cottons (Gossypium, subgenus Houzingenia) based on genome sequencing.</title>
        <authorList>
            <person name="Grover C.E."/>
            <person name="Arick M.A. 2nd"/>
            <person name="Thrash A."/>
            <person name="Conover J.L."/>
            <person name="Sanders W.S."/>
            <person name="Peterson D.G."/>
            <person name="Frelichowski J.E."/>
            <person name="Scheffler J.A."/>
            <person name="Scheffler B.E."/>
            <person name="Wendel J.F."/>
        </authorList>
    </citation>
    <scope>NUCLEOTIDE SEQUENCE [LARGE SCALE GENOMIC DNA]</scope>
    <source>
        <strain evidence="8">5</strain>
        <tissue evidence="8">Leaf</tissue>
    </source>
</reference>
<gene>
    <name evidence="8" type="ORF">Gogos_019881</name>
</gene>
<evidence type="ECO:0000259" key="7">
    <source>
        <dbReference type="Pfam" id="PF26214"/>
    </source>
</evidence>
<dbReference type="Proteomes" id="UP000593579">
    <property type="component" value="Unassembled WGS sequence"/>
</dbReference>
<keyword evidence="4" id="KW-0804">Transcription</keyword>
<evidence type="ECO:0000256" key="1">
    <source>
        <dbReference type="ARBA" id="ARBA00004123"/>
    </source>
</evidence>
<accession>A0A7J9D416</accession>
<name>A0A7J9D416_GOSGO</name>
<organism evidence="8 9">
    <name type="scientific">Gossypium gossypioides</name>
    <name type="common">Mexican cotton</name>
    <name type="synonym">Selera gossypioides</name>
    <dbReference type="NCBI Taxonomy" id="34282"/>
    <lineage>
        <taxon>Eukaryota</taxon>
        <taxon>Viridiplantae</taxon>
        <taxon>Streptophyta</taxon>
        <taxon>Embryophyta</taxon>
        <taxon>Tracheophyta</taxon>
        <taxon>Spermatophyta</taxon>
        <taxon>Magnoliopsida</taxon>
        <taxon>eudicotyledons</taxon>
        <taxon>Gunneridae</taxon>
        <taxon>Pentapetalae</taxon>
        <taxon>rosids</taxon>
        <taxon>malvids</taxon>
        <taxon>Malvales</taxon>
        <taxon>Malvaceae</taxon>
        <taxon>Malvoideae</taxon>
        <taxon>Gossypium</taxon>
    </lineage>
</organism>
<evidence type="ECO:0000256" key="2">
    <source>
        <dbReference type="ARBA" id="ARBA00023015"/>
    </source>
</evidence>
<sequence>MDGLFNTSKSNKHLWEQISAKMREKGFDRSPTMCTDKWRNLLKEFKKAKHQDRGSGSAKMSYYKEIEEILRERTKNAYKSPTPPPKVDSYMHFADKASGRPILNLERRLDHEGHPLAIAAADAVADSGVPPWNWRETPGNGVDCQAYGGRVITVKFGEYTRRIGIDGSADAIREAIKSAFRLRTKRAFLLEDEDHIVRSLDREMPLGNYTLHLDE</sequence>
<keyword evidence="9" id="KW-1185">Reference proteome</keyword>
<keyword evidence="5" id="KW-0539">Nucleus</keyword>
<protein>
    <recommendedName>
        <fullName evidence="10">Myb-like domain-containing protein</fullName>
    </recommendedName>
</protein>
<evidence type="ECO:0000259" key="6">
    <source>
        <dbReference type="Pfam" id="PF13837"/>
    </source>
</evidence>
<evidence type="ECO:0008006" key="10">
    <source>
        <dbReference type="Google" id="ProtNLM"/>
    </source>
</evidence>
<evidence type="ECO:0000256" key="4">
    <source>
        <dbReference type="ARBA" id="ARBA00023163"/>
    </source>
</evidence>
<evidence type="ECO:0000313" key="8">
    <source>
        <dbReference type="EMBL" id="MBA0755401.1"/>
    </source>
</evidence>
<comment type="caution">
    <text evidence="8">The sequence shown here is derived from an EMBL/GenBank/DDBJ whole genome shotgun (WGS) entry which is preliminary data.</text>
</comment>
<dbReference type="AlphaFoldDB" id="A0A7J9D416"/>
<keyword evidence="2" id="KW-0805">Transcription regulation</keyword>
<dbReference type="InterPro" id="IPR044822">
    <property type="entry name" value="Myb_DNA-bind_4"/>
</dbReference>
<dbReference type="Gene3D" id="1.10.10.60">
    <property type="entry name" value="Homeodomain-like"/>
    <property type="match status" value="1"/>
</dbReference>
<dbReference type="Pfam" id="PF26214">
    <property type="entry name" value="Ubiquitin_GT-1"/>
    <property type="match status" value="1"/>
</dbReference>
<dbReference type="OrthoDB" id="691673at2759"/>
<dbReference type="GO" id="GO:0005634">
    <property type="term" value="C:nucleus"/>
    <property type="evidence" value="ECO:0007669"/>
    <property type="project" value="UniProtKB-SubCell"/>
</dbReference>
<feature type="domain" description="GT-1/4-like C-terminal" evidence="7">
    <location>
        <begin position="150"/>
        <end position="210"/>
    </location>
</feature>
<dbReference type="InterPro" id="IPR058943">
    <property type="entry name" value="GT-1/4_C"/>
</dbReference>
<dbReference type="PANTHER" id="PTHR21654:SF84">
    <property type="entry name" value="SI:DKEY-66I24.7"/>
    <property type="match status" value="1"/>
</dbReference>
<dbReference type="GO" id="GO:0006355">
    <property type="term" value="P:regulation of DNA-templated transcription"/>
    <property type="evidence" value="ECO:0007669"/>
    <property type="project" value="UniProtKB-ARBA"/>
</dbReference>
<dbReference type="EMBL" id="JABEZY010269418">
    <property type="protein sequence ID" value="MBA0755401.1"/>
    <property type="molecule type" value="Genomic_DNA"/>
</dbReference>
<comment type="subcellular location">
    <subcellularLocation>
        <location evidence="1">Nucleus</location>
    </subcellularLocation>
</comment>
<evidence type="ECO:0000313" key="9">
    <source>
        <dbReference type="Proteomes" id="UP000593579"/>
    </source>
</evidence>
<dbReference type="PANTHER" id="PTHR21654">
    <property type="entry name" value="FI21293P1"/>
    <property type="match status" value="1"/>
</dbReference>
<keyword evidence="3" id="KW-0238">DNA-binding</keyword>
<dbReference type="CDD" id="cd12203">
    <property type="entry name" value="GT1"/>
    <property type="match status" value="1"/>
</dbReference>
<feature type="non-terminal residue" evidence="8">
    <location>
        <position position="1"/>
    </location>
</feature>
<proteinExistence type="predicted"/>
<feature type="domain" description="Myb/SANT-like DNA-binding" evidence="6">
    <location>
        <begin position="4"/>
        <end position="69"/>
    </location>
</feature>
<evidence type="ECO:0000256" key="3">
    <source>
        <dbReference type="ARBA" id="ARBA00023125"/>
    </source>
</evidence>
<evidence type="ECO:0000256" key="5">
    <source>
        <dbReference type="ARBA" id="ARBA00023242"/>
    </source>
</evidence>